<dbReference type="GO" id="GO:0046872">
    <property type="term" value="F:metal ion binding"/>
    <property type="evidence" value="ECO:0007669"/>
    <property type="project" value="UniProtKB-KW"/>
</dbReference>
<feature type="binding site" evidence="3">
    <location>
        <position position="62"/>
    </location>
    <ligand>
        <name>Mg(2+)</name>
        <dbReference type="ChEBI" id="CHEBI:18420"/>
        <label>1</label>
    </ligand>
</feature>
<dbReference type="EMBL" id="JAFJZZ010000001">
    <property type="protein sequence ID" value="MBN7772905.1"/>
    <property type="molecule type" value="Genomic_DNA"/>
</dbReference>
<feature type="binding site" evidence="3">
    <location>
        <position position="283"/>
    </location>
    <ligand>
        <name>Mg(2+)</name>
        <dbReference type="ChEBI" id="CHEBI:18420"/>
        <label>1</label>
    </ligand>
</feature>
<dbReference type="Gene3D" id="1.10.4080.10">
    <property type="entry name" value="ADP-ribosylation/Crystallin J1"/>
    <property type="match status" value="1"/>
</dbReference>
<accession>A0A939D871</accession>
<dbReference type="Proteomes" id="UP000664545">
    <property type="component" value="Unassembled WGS sequence"/>
</dbReference>
<evidence type="ECO:0000256" key="1">
    <source>
        <dbReference type="ARBA" id="ARBA00010702"/>
    </source>
</evidence>
<dbReference type="SUPFAM" id="SSF101478">
    <property type="entry name" value="ADP-ribosylglycohydrolase"/>
    <property type="match status" value="1"/>
</dbReference>
<keyword evidence="3" id="KW-0479">Metal-binding</keyword>
<name>A0A939D871_CLOAM</name>
<protein>
    <submittedName>
        <fullName evidence="4">ADP-ribosylglycohydrolase family protein</fullName>
    </submittedName>
</protein>
<proteinExistence type="inferred from homology"/>
<reference evidence="4" key="1">
    <citation type="submission" date="2021-02" db="EMBL/GenBank/DDBJ databases">
        <title>Abyssanaerobacter marinus gen.nov., sp., nov, anaerobic bacterium isolated from the Onnuri vent field of Indian Ocean and suggestion of Mogibacteriaceae fam. nov., and proposal of reclassification of ambiguous this family's genus member.</title>
        <authorList>
            <person name="Kim Y.J."/>
            <person name="Yang J.-A."/>
        </authorList>
    </citation>
    <scope>NUCLEOTIDE SEQUENCE</scope>
    <source>
        <strain evidence="4">DSM 2634</strain>
    </source>
</reference>
<feature type="binding site" evidence="3">
    <location>
        <position position="60"/>
    </location>
    <ligand>
        <name>Mg(2+)</name>
        <dbReference type="ChEBI" id="CHEBI:18420"/>
        <label>1</label>
    </ligand>
</feature>
<evidence type="ECO:0000256" key="3">
    <source>
        <dbReference type="PIRSR" id="PIRSR605502-1"/>
    </source>
</evidence>
<comment type="similarity">
    <text evidence="1">Belongs to the ADP-ribosylglycohydrolase family.</text>
</comment>
<evidence type="ECO:0000256" key="2">
    <source>
        <dbReference type="ARBA" id="ARBA00022801"/>
    </source>
</evidence>
<dbReference type="RefSeq" id="WP_206581673.1">
    <property type="nucleotide sequence ID" value="NZ_JAFJZZ010000001.1"/>
</dbReference>
<dbReference type="InterPro" id="IPR050792">
    <property type="entry name" value="ADP-ribosylglycohydrolase"/>
</dbReference>
<evidence type="ECO:0000313" key="4">
    <source>
        <dbReference type="EMBL" id="MBN7772905.1"/>
    </source>
</evidence>
<dbReference type="InterPro" id="IPR005502">
    <property type="entry name" value="Ribosyl_crysJ1"/>
</dbReference>
<comment type="caution">
    <text evidence="4">The sequence shown here is derived from an EMBL/GenBank/DDBJ whole genome shotgun (WGS) entry which is preliminary data.</text>
</comment>
<feature type="binding site" evidence="3">
    <location>
        <position position="284"/>
    </location>
    <ligand>
        <name>Mg(2+)</name>
        <dbReference type="ChEBI" id="CHEBI:18420"/>
        <label>1</label>
    </ligand>
</feature>
<dbReference type="GO" id="GO:0016787">
    <property type="term" value="F:hydrolase activity"/>
    <property type="evidence" value="ECO:0007669"/>
    <property type="project" value="UniProtKB-KW"/>
</dbReference>
<feature type="binding site" evidence="3">
    <location>
        <position position="61"/>
    </location>
    <ligand>
        <name>Mg(2+)</name>
        <dbReference type="ChEBI" id="CHEBI:18420"/>
        <label>1</label>
    </ligand>
</feature>
<sequence length="329" mass="35225">MIDRAYGALVGGAIGDAMGMPASFFTRDKMKKTYGYIHDFVTPEAEEQRYHGNLQAGEVTDDTMESVIISDILIQHKAFSKEAFNEAMRTWAIEQKMLETTVIGPSTRRYLTALMEGKNPEEGSGLSQTNGSAMRVAPIGVRYWNDFESCMKAAAESSLPSHGSRPCVAGACAVAAAVAAGVHGGFTPAQVMEKAYEAAVYGEHIGNDIPAPMVSKRILLAKRIVDENKPRGIEMVLDELVGIIGAGMFVHESVPLSLGVFYAVEGNPEKGIPATVNCGDDADTNGAICGNICGAYAGARAIPAVWKERVQKVSGIDFYHTAEKLISLK</sequence>
<evidence type="ECO:0000313" key="5">
    <source>
        <dbReference type="Proteomes" id="UP000664545"/>
    </source>
</evidence>
<dbReference type="Pfam" id="PF03747">
    <property type="entry name" value="ADP_ribosyl_GH"/>
    <property type="match status" value="1"/>
</dbReference>
<feature type="binding site" evidence="3">
    <location>
        <position position="281"/>
    </location>
    <ligand>
        <name>Mg(2+)</name>
        <dbReference type="ChEBI" id="CHEBI:18420"/>
        <label>1</label>
    </ligand>
</feature>
<dbReference type="PANTHER" id="PTHR16222">
    <property type="entry name" value="ADP-RIBOSYLGLYCOHYDROLASE"/>
    <property type="match status" value="1"/>
</dbReference>
<organism evidence="4 5">
    <name type="scientific">Clostridium aminobutyricum</name>
    <dbReference type="NCBI Taxonomy" id="33953"/>
    <lineage>
        <taxon>Bacteria</taxon>
        <taxon>Bacillati</taxon>
        <taxon>Bacillota</taxon>
        <taxon>Clostridia</taxon>
        <taxon>Eubacteriales</taxon>
        <taxon>Clostridiaceae</taxon>
        <taxon>Clostridium</taxon>
    </lineage>
</organism>
<dbReference type="AlphaFoldDB" id="A0A939D871"/>
<dbReference type="InterPro" id="IPR036705">
    <property type="entry name" value="Ribosyl_crysJ1_sf"/>
</dbReference>
<keyword evidence="2" id="KW-0378">Hydrolase</keyword>
<comment type="cofactor">
    <cofactor evidence="3">
        <name>Mg(2+)</name>
        <dbReference type="ChEBI" id="CHEBI:18420"/>
    </cofactor>
    <text evidence="3">Binds 2 magnesium ions per subunit.</text>
</comment>
<keyword evidence="3" id="KW-0460">Magnesium</keyword>
<keyword evidence="5" id="KW-1185">Reference proteome</keyword>
<gene>
    <name evidence="4" type="ORF">JYB65_05965</name>
</gene>
<dbReference type="PANTHER" id="PTHR16222:SF24">
    <property type="entry name" value="ADP-RIBOSYLHYDROLASE ARH3"/>
    <property type="match status" value="1"/>
</dbReference>